<organism evidence="3 4">
    <name type="scientific">Marasmiellus scandens</name>
    <dbReference type="NCBI Taxonomy" id="2682957"/>
    <lineage>
        <taxon>Eukaryota</taxon>
        <taxon>Fungi</taxon>
        <taxon>Dikarya</taxon>
        <taxon>Basidiomycota</taxon>
        <taxon>Agaricomycotina</taxon>
        <taxon>Agaricomycetes</taxon>
        <taxon>Agaricomycetidae</taxon>
        <taxon>Agaricales</taxon>
        <taxon>Marasmiineae</taxon>
        <taxon>Omphalotaceae</taxon>
        <taxon>Marasmiellus</taxon>
    </lineage>
</organism>
<dbReference type="SUPFAM" id="SSF51735">
    <property type="entry name" value="NAD(P)-binding Rossmann-fold domains"/>
    <property type="match status" value="1"/>
</dbReference>
<sequence>MSGMRLSSLSPTVPTDQIGTSGFAKGLKGVALITGSSQGIGKAIALRLASDGYDVALNDLAFKQNQLEEVEKAIKEIGRNSTIFFGDVSDEETVQQMVKGVVEQLGSLDVMVANAGVNTATSLVETPTEEWDRTFAINARGTFLCYKYAAIQMISQGRGGRIIGACSVSGKQGRELGTTYCATKFAIRSLTQTSALELGKYGITVNAYAPGAVDTDLLNPIASALVTPERDKEAVKDIWRQAAPVGRLGQPEDIAHLVSYLVSKEAGFVTGQAISINGGRFFD</sequence>
<dbReference type="PRINTS" id="PR00081">
    <property type="entry name" value="GDHRDH"/>
</dbReference>
<accession>A0ABR1IZ62</accession>
<dbReference type="PRINTS" id="PR00080">
    <property type="entry name" value="SDRFAMILY"/>
</dbReference>
<dbReference type="PANTHER" id="PTHR42760">
    <property type="entry name" value="SHORT-CHAIN DEHYDROGENASES/REDUCTASES FAMILY MEMBER"/>
    <property type="match status" value="1"/>
</dbReference>
<evidence type="ECO:0000313" key="3">
    <source>
        <dbReference type="EMBL" id="KAK7444067.1"/>
    </source>
</evidence>
<evidence type="ECO:0008006" key="5">
    <source>
        <dbReference type="Google" id="ProtNLM"/>
    </source>
</evidence>
<keyword evidence="2" id="KW-0175">Coiled coil</keyword>
<gene>
    <name evidence="3" type="ORF">VKT23_015465</name>
</gene>
<dbReference type="InterPro" id="IPR036291">
    <property type="entry name" value="NAD(P)-bd_dom_sf"/>
</dbReference>
<name>A0ABR1IZ62_9AGAR</name>
<feature type="coiled-coil region" evidence="2">
    <location>
        <begin position="53"/>
        <end position="80"/>
    </location>
</feature>
<reference evidence="3 4" key="1">
    <citation type="submission" date="2024-01" db="EMBL/GenBank/DDBJ databases">
        <title>A draft genome for the cacao thread blight pathogen Marasmiellus scandens.</title>
        <authorList>
            <person name="Baruah I.K."/>
            <person name="Leung J."/>
            <person name="Bukari Y."/>
            <person name="Amoako-Attah I."/>
            <person name="Meinhardt L.W."/>
            <person name="Bailey B.A."/>
            <person name="Cohen S.P."/>
        </authorList>
    </citation>
    <scope>NUCLEOTIDE SEQUENCE [LARGE SCALE GENOMIC DNA]</scope>
    <source>
        <strain evidence="3 4">GH-19</strain>
    </source>
</reference>
<dbReference type="EMBL" id="JBANRG010000052">
    <property type="protein sequence ID" value="KAK7444067.1"/>
    <property type="molecule type" value="Genomic_DNA"/>
</dbReference>
<keyword evidence="4" id="KW-1185">Reference proteome</keyword>
<proteinExistence type="inferred from homology"/>
<protein>
    <recommendedName>
        <fullName evidence="5">Acetoin reductase family protein</fullName>
    </recommendedName>
</protein>
<dbReference type="Pfam" id="PF13561">
    <property type="entry name" value="adh_short_C2"/>
    <property type="match status" value="1"/>
</dbReference>
<comment type="similarity">
    <text evidence="1">Belongs to the short-chain dehydrogenases/reductases (SDR) family.</text>
</comment>
<evidence type="ECO:0000313" key="4">
    <source>
        <dbReference type="Proteomes" id="UP001498398"/>
    </source>
</evidence>
<dbReference type="PANTHER" id="PTHR42760:SF121">
    <property type="entry name" value="3-OXOACYL-(ACYL-CARRIER-PROTEIN) REDUCTASE"/>
    <property type="match status" value="1"/>
</dbReference>
<comment type="caution">
    <text evidence="3">The sequence shown here is derived from an EMBL/GenBank/DDBJ whole genome shotgun (WGS) entry which is preliminary data.</text>
</comment>
<evidence type="ECO:0000256" key="2">
    <source>
        <dbReference type="SAM" id="Coils"/>
    </source>
</evidence>
<evidence type="ECO:0000256" key="1">
    <source>
        <dbReference type="ARBA" id="ARBA00006484"/>
    </source>
</evidence>
<dbReference type="Gene3D" id="3.40.50.720">
    <property type="entry name" value="NAD(P)-binding Rossmann-like Domain"/>
    <property type="match status" value="1"/>
</dbReference>
<dbReference type="Proteomes" id="UP001498398">
    <property type="component" value="Unassembled WGS sequence"/>
</dbReference>
<dbReference type="InterPro" id="IPR002347">
    <property type="entry name" value="SDR_fam"/>
</dbReference>